<dbReference type="InterPro" id="IPR005508">
    <property type="entry name" value="At2g31720-like"/>
</dbReference>
<evidence type="ECO:0000256" key="1">
    <source>
        <dbReference type="ARBA" id="ARBA00004123"/>
    </source>
</evidence>
<evidence type="ECO:0000256" key="3">
    <source>
        <dbReference type="ARBA" id="ARBA00023125"/>
    </source>
</evidence>
<dbReference type="EMBL" id="BQNB010017060">
    <property type="protein sequence ID" value="GJT58897.1"/>
    <property type="molecule type" value="Genomic_DNA"/>
</dbReference>
<evidence type="ECO:0000313" key="7">
    <source>
        <dbReference type="Proteomes" id="UP001151760"/>
    </source>
</evidence>
<dbReference type="Proteomes" id="UP001151760">
    <property type="component" value="Unassembled WGS sequence"/>
</dbReference>
<keyword evidence="3 6" id="KW-0238">DNA-binding</keyword>
<keyword evidence="7" id="KW-1185">Reference proteome</keyword>
<sequence>MMTREFIDEIKGCNMKLVIQKTLYKSDLTLSQNRLNMPFKQVETHDFLTDKEMQILCDHGGEIEVRLVGPNLQMFNKPMRLQIWHMSFVKTYVLRTNWYDFVEANKMVLKELATLQVWSFRKDEQLCFAVVCVDDPVVNRTTLEFMKLSLIA</sequence>
<evidence type="ECO:0000256" key="2">
    <source>
        <dbReference type="ARBA" id="ARBA00023015"/>
    </source>
</evidence>
<organism evidence="6 7">
    <name type="scientific">Tanacetum coccineum</name>
    <dbReference type="NCBI Taxonomy" id="301880"/>
    <lineage>
        <taxon>Eukaryota</taxon>
        <taxon>Viridiplantae</taxon>
        <taxon>Streptophyta</taxon>
        <taxon>Embryophyta</taxon>
        <taxon>Tracheophyta</taxon>
        <taxon>Spermatophyta</taxon>
        <taxon>Magnoliopsida</taxon>
        <taxon>eudicotyledons</taxon>
        <taxon>Gunneridae</taxon>
        <taxon>Pentapetalae</taxon>
        <taxon>asterids</taxon>
        <taxon>campanulids</taxon>
        <taxon>Asterales</taxon>
        <taxon>Asteraceae</taxon>
        <taxon>Asteroideae</taxon>
        <taxon>Anthemideae</taxon>
        <taxon>Anthemidinae</taxon>
        <taxon>Tanacetum</taxon>
    </lineage>
</organism>
<dbReference type="PANTHER" id="PTHR31541:SF60">
    <property type="entry name" value="TF-B3 DOMAIN-CONTAINING PROTEIN"/>
    <property type="match status" value="1"/>
</dbReference>
<gene>
    <name evidence="6" type="ORF">Tco_1002430</name>
</gene>
<evidence type="ECO:0000256" key="4">
    <source>
        <dbReference type="ARBA" id="ARBA00023163"/>
    </source>
</evidence>
<name>A0ABQ5F8J0_9ASTR</name>
<dbReference type="Pfam" id="PF03754">
    <property type="entry name" value="At2g31720-like"/>
    <property type="match status" value="1"/>
</dbReference>
<reference evidence="6" key="1">
    <citation type="journal article" date="2022" name="Int. J. Mol. Sci.">
        <title>Draft Genome of Tanacetum Coccineum: Genomic Comparison of Closely Related Tanacetum-Family Plants.</title>
        <authorList>
            <person name="Yamashiro T."/>
            <person name="Shiraishi A."/>
            <person name="Nakayama K."/>
            <person name="Satake H."/>
        </authorList>
    </citation>
    <scope>NUCLEOTIDE SEQUENCE</scope>
</reference>
<protein>
    <submittedName>
        <fullName evidence="6">B3 domain-containing protein, DNA-binding pseudobarrel domain protein</fullName>
    </submittedName>
</protein>
<evidence type="ECO:0000313" key="6">
    <source>
        <dbReference type="EMBL" id="GJT58897.1"/>
    </source>
</evidence>
<keyword evidence="5" id="KW-0539">Nucleus</keyword>
<keyword evidence="2" id="KW-0805">Transcription regulation</keyword>
<comment type="subcellular location">
    <subcellularLocation>
        <location evidence="1">Nucleus</location>
    </subcellularLocation>
</comment>
<proteinExistence type="predicted"/>
<keyword evidence="4" id="KW-0804">Transcription</keyword>
<evidence type="ECO:0000256" key="5">
    <source>
        <dbReference type="ARBA" id="ARBA00023242"/>
    </source>
</evidence>
<dbReference type="SUPFAM" id="SSF101936">
    <property type="entry name" value="DNA-binding pseudobarrel domain"/>
    <property type="match status" value="1"/>
</dbReference>
<comment type="caution">
    <text evidence="6">The sequence shown here is derived from an EMBL/GenBank/DDBJ whole genome shotgun (WGS) entry which is preliminary data.</text>
</comment>
<dbReference type="PANTHER" id="PTHR31541">
    <property type="entry name" value="B3 DOMAIN PLANT PROTEIN-RELATED"/>
    <property type="match status" value="1"/>
</dbReference>
<dbReference type="GO" id="GO:0003677">
    <property type="term" value="F:DNA binding"/>
    <property type="evidence" value="ECO:0007669"/>
    <property type="project" value="UniProtKB-KW"/>
</dbReference>
<dbReference type="InterPro" id="IPR015300">
    <property type="entry name" value="DNA-bd_pseudobarrel_sf"/>
</dbReference>
<reference evidence="6" key="2">
    <citation type="submission" date="2022-01" db="EMBL/GenBank/DDBJ databases">
        <authorList>
            <person name="Yamashiro T."/>
            <person name="Shiraishi A."/>
            <person name="Satake H."/>
            <person name="Nakayama K."/>
        </authorList>
    </citation>
    <scope>NUCLEOTIDE SEQUENCE</scope>
</reference>
<accession>A0ABQ5F8J0</accession>
<dbReference type="Gene3D" id="2.40.330.10">
    <property type="entry name" value="DNA-binding pseudobarrel domain"/>
    <property type="match status" value="1"/>
</dbReference>